<dbReference type="InterPro" id="IPR037682">
    <property type="entry name" value="TonB_C"/>
</dbReference>
<dbReference type="PANTHER" id="PTHR33446:SF2">
    <property type="entry name" value="PROTEIN TONB"/>
    <property type="match status" value="1"/>
</dbReference>
<dbReference type="Gene3D" id="3.30.1150.10">
    <property type="match status" value="1"/>
</dbReference>
<dbReference type="InterPro" id="IPR051045">
    <property type="entry name" value="TonB-dependent_transducer"/>
</dbReference>
<accession>A0ABR7UNK7</accession>
<evidence type="ECO:0000259" key="3">
    <source>
        <dbReference type="Pfam" id="PF03544"/>
    </source>
</evidence>
<reference evidence="4 5" key="1">
    <citation type="journal article" date="2020" name="Microbiol. Res.">
        <title>Flavobacterium pokkalii sp. nov., a novel plant growth promoting native rhizobacteria isolated from pokkali rice grown in coastal saline affected agricultural regions of southern India, Kerala.</title>
        <authorList>
            <person name="Menon R.R."/>
            <person name="Kumari S."/>
            <person name="Viver T."/>
            <person name="Rameshkumar N."/>
        </authorList>
    </citation>
    <scope>NUCLEOTIDE SEQUENCE [LARGE SCALE GENOMIC DNA]</scope>
    <source>
        <strain evidence="4 5">L1I52</strain>
    </source>
</reference>
<evidence type="ECO:0000313" key="5">
    <source>
        <dbReference type="Proteomes" id="UP000661715"/>
    </source>
</evidence>
<dbReference type="SUPFAM" id="SSF74653">
    <property type="entry name" value="TolA/TonB C-terminal domain"/>
    <property type="match status" value="1"/>
</dbReference>
<protein>
    <recommendedName>
        <fullName evidence="3">TonB C-terminal domain-containing protein</fullName>
    </recommendedName>
</protein>
<feature type="region of interest" description="Disordered" evidence="1">
    <location>
        <begin position="131"/>
        <end position="175"/>
    </location>
</feature>
<keyword evidence="2" id="KW-1133">Transmembrane helix</keyword>
<dbReference type="Pfam" id="PF03544">
    <property type="entry name" value="TonB_C"/>
    <property type="match status" value="1"/>
</dbReference>
<sequence length="283" mass="30783">MSKLSLYESNWINLVFENRNKEYGAFQLRQETTKTSFRALTYGILLCTALIVLPNFLNLFKTSDISVPTADWTDTVIQLDNIYSPDKTPEAAAPALPAAKAPVDVTDSKQLNNPTVVAAQQATPVDNYTLERTNPVENPTTGNAMSGSNTGSEIGIAGGTGNGNGSALGTGNSDTNGSEIVNNVMLDKKPEYPGGIEKFYRYVGNHFNSPVMDENKNVRIFVSFVVEKDGSMTDIKVLNKPGAALEKEAIRVLQSIKVKWSPGIYNSKPVRTTYNLPIVVQVN</sequence>
<feature type="compositionally biased region" description="Polar residues" evidence="1">
    <location>
        <begin position="131"/>
        <end position="149"/>
    </location>
</feature>
<evidence type="ECO:0000256" key="1">
    <source>
        <dbReference type="SAM" id="MobiDB-lite"/>
    </source>
</evidence>
<proteinExistence type="predicted"/>
<feature type="transmembrane region" description="Helical" evidence="2">
    <location>
        <begin position="39"/>
        <end position="57"/>
    </location>
</feature>
<evidence type="ECO:0000256" key="2">
    <source>
        <dbReference type="SAM" id="Phobius"/>
    </source>
</evidence>
<dbReference type="Proteomes" id="UP000661715">
    <property type="component" value="Unassembled WGS sequence"/>
</dbReference>
<dbReference type="PANTHER" id="PTHR33446">
    <property type="entry name" value="PROTEIN TONB-RELATED"/>
    <property type="match status" value="1"/>
</dbReference>
<keyword evidence="5" id="KW-1185">Reference proteome</keyword>
<name>A0ABR7UNK7_9FLAO</name>
<keyword evidence="2" id="KW-0472">Membrane</keyword>
<gene>
    <name evidence="4" type="ORF">B6A10_04700</name>
</gene>
<feature type="domain" description="TonB C-terminal" evidence="3">
    <location>
        <begin position="219"/>
        <end position="278"/>
    </location>
</feature>
<keyword evidence="2" id="KW-0812">Transmembrane</keyword>
<evidence type="ECO:0000313" key="4">
    <source>
        <dbReference type="EMBL" id="MBD0724472.1"/>
    </source>
</evidence>
<feature type="compositionally biased region" description="Gly residues" evidence="1">
    <location>
        <begin position="156"/>
        <end position="168"/>
    </location>
</feature>
<dbReference type="RefSeq" id="WP_188219903.1">
    <property type="nucleotide sequence ID" value="NZ_NASZ01000004.1"/>
</dbReference>
<dbReference type="EMBL" id="NASZ01000004">
    <property type="protein sequence ID" value="MBD0724472.1"/>
    <property type="molecule type" value="Genomic_DNA"/>
</dbReference>
<organism evidence="4 5">
    <name type="scientific">Flavobacterium pokkalii</name>
    <dbReference type="NCBI Taxonomy" id="1940408"/>
    <lineage>
        <taxon>Bacteria</taxon>
        <taxon>Pseudomonadati</taxon>
        <taxon>Bacteroidota</taxon>
        <taxon>Flavobacteriia</taxon>
        <taxon>Flavobacteriales</taxon>
        <taxon>Flavobacteriaceae</taxon>
        <taxon>Flavobacterium</taxon>
    </lineage>
</organism>
<comment type="caution">
    <text evidence="4">The sequence shown here is derived from an EMBL/GenBank/DDBJ whole genome shotgun (WGS) entry which is preliminary data.</text>
</comment>